<evidence type="ECO:0000256" key="2">
    <source>
        <dbReference type="ARBA" id="ARBA00022448"/>
    </source>
</evidence>
<feature type="transmembrane region" description="Helical" evidence="6">
    <location>
        <begin position="161"/>
        <end position="180"/>
    </location>
</feature>
<keyword evidence="5 6" id="KW-0472">Membrane</keyword>
<evidence type="ECO:0000313" key="8">
    <source>
        <dbReference type="Proteomes" id="UP001501074"/>
    </source>
</evidence>
<feature type="transmembrane region" description="Helical" evidence="6">
    <location>
        <begin position="386"/>
        <end position="413"/>
    </location>
</feature>
<feature type="transmembrane region" description="Helical" evidence="6">
    <location>
        <begin position="58"/>
        <end position="75"/>
    </location>
</feature>
<gene>
    <name evidence="7" type="ORF">GCM10022223_32190</name>
</gene>
<name>A0ABP6ZS86_9ACTN</name>
<dbReference type="Proteomes" id="UP001501074">
    <property type="component" value="Unassembled WGS sequence"/>
</dbReference>
<evidence type="ECO:0000256" key="3">
    <source>
        <dbReference type="ARBA" id="ARBA00022692"/>
    </source>
</evidence>
<proteinExistence type="predicted"/>
<evidence type="ECO:0000256" key="4">
    <source>
        <dbReference type="ARBA" id="ARBA00022989"/>
    </source>
</evidence>
<evidence type="ECO:0000256" key="6">
    <source>
        <dbReference type="SAM" id="Phobius"/>
    </source>
</evidence>
<evidence type="ECO:0000256" key="1">
    <source>
        <dbReference type="ARBA" id="ARBA00004141"/>
    </source>
</evidence>
<dbReference type="EMBL" id="BAAAZO010000005">
    <property type="protein sequence ID" value="GAA3613609.1"/>
    <property type="molecule type" value="Genomic_DNA"/>
</dbReference>
<dbReference type="RefSeq" id="WP_231488644.1">
    <property type="nucleotide sequence ID" value="NZ_BAAAZO010000005.1"/>
</dbReference>
<keyword evidence="2" id="KW-0813">Transport</keyword>
<feature type="transmembrane region" description="Helical" evidence="6">
    <location>
        <begin position="122"/>
        <end position="149"/>
    </location>
</feature>
<protein>
    <submittedName>
        <fullName evidence="7">Nramp family divalent metal transporter</fullName>
    </submittedName>
</protein>
<organism evidence="7 8">
    <name type="scientific">Kineosporia mesophila</name>
    <dbReference type="NCBI Taxonomy" id="566012"/>
    <lineage>
        <taxon>Bacteria</taxon>
        <taxon>Bacillati</taxon>
        <taxon>Actinomycetota</taxon>
        <taxon>Actinomycetes</taxon>
        <taxon>Kineosporiales</taxon>
        <taxon>Kineosporiaceae</taxon>
        <taxon>Kineosporia</taxon>
    </lineage>
</organism>
<evidence type="ECO:0000313" key="7">
    <source>
        <dbReference type="EMBL" id="GAA3613609.1"/>
    </source>
</evidence>
<keyword evidence="4 6" id="KW-1133">Transmembrane helix</keyword>
<comment type="subcellular location">
    <subcellularLocation>
        <location evidence="1">Membrane</location>
        <topology evidence="1">Multi-pass membrane protein</topology>
    </subcellularLocation>
</comment>
<accession>A0ABP6ZS86</accession>
<keyword evidence="3 6" id="KW-0812">Transmembrane</keyword>
<dbReference type="Pfam" id="PF01566">
    <property type="entry name" value="Nramp"/>
    <property type="match status" value="1"/>
</dbReference>
<dbReference type="NCBIfam" id="NF037982">
    <property type="entry name" value="Nramp_1"/>
    <property type="match status" value="1"/>
</dbReference>
<comment type="caution">
    <text evidence="7">The sequence shown here is derived from an EMBL/GenBank/DDBJ whole genome shotgun (WGS) entry which is preliminary data.</text>
</comment>
<feature type="transmembrane region" description="Helical" evidence="6">
    <location>
        <begin position="352"/>
        <end position="374"/>
    </location>
</feature>
<feature type="transmembrane region" description="Helical" evidence="6">
    <location>
        <begin position="289"/>
        <end position="313"/>
    </location>
</feature>
<dbReference type="PANTHER" id="PTHR11706">
    <property type="entry name" value="SOLUTE CARRIER PROTEIN FAMILY 11 MEMBER"/>
    <property type="match status" value="1"/>
</dbReference>
<keyword evidence="8" id="KW-1185">Reference proteome</keyword>
<dbReference type="PANTHER" id="PTHR11706:SF33">
    <property type="entry name" value="NATURAL RESISTANCE-ASSOCIATED MACROPHAGE PROTEIN 2"/>
    <property type="match status" value="1"/>
</dbReference>
<feature type="transmembrane region" description="Helical" evidence="6">
    <location>
        <begin position="325"/>
        <end position="346"/>
    </location>
</feature>
<feature type="transmembrane region" description="Helical" evidence="6">
    <location>
        <begin position="248"/>
        <end position="269"/>
    </location>
</feature>
<feature type="transmembrane region" description="Helical" evidence="6">
    <location>
        <begin position="96"/>
        <end position="116"/>
    </location>
</feature>
<feature type="transmembrane region" description="Helical" evidence="6">
    <location>
        <begin position="200"/>
        <end position="219"/>
    </location>
</feature>
<sequence length="414" mass="42014">MSSSPAPDMARTVQAAPISRRAVGTTMGSALIAAVAYIDPGNFATNVTAGARFGPMLVWVVVAASAVGLLVQYLASKLGLVTGRSLPEHCRERMPSWARVGMWLQAELVVIMTDLAEVVGGAIALHLLFGVPMLAGATAMVLTSLAVLGLKVNGYSLFRPVVYAGLATVAAAFGYQVLHADLGAGELASGLIPRLQGIDSAYLAAGVVGATVMPHVVYLHSDMTKTELAVSGRAVPELLRRSRREISAAMLVAASINVCIMLAATTLGAQQAGSLADAHAGFASVMGAAAGWAFALALLASSLASTCVGVYSGQAIMAGFLRRHVSAWLLRCVSAVPALAVLAAGVDPTAALVLSQVALSFGIPLALAPLLWLTSSSTVMGSAANTSLTVGAIGTVLGLVIGLNVFLTGSLLIG</sequence>
<dbReference type="PRINTS" id="PR00447">
    <property type="entry name" value="NATRESASSCMP"/>
</dbReference>
<evidence type="ECO:0000256" key="5">
    <source>
        <dbReference type="ARBA" id="ARBA00023136"/>
    </source>
</evidence>
<reference evidence="8" key="1">
    <citation type="journal article" date="2019" name="Int. J. Syst. Evol. Microbiol.">
        <title>The Global Catalogue of Microorganisms (GCM) 10K type strain sequencing project: providing services to taxonomists for standard genome sequencing and annotation.</title>
        <authorList>
            <consortium name="The Broad Institute Genomics Platform"/>
            <consortium name="The Broad Institute Genome Sequencing Center for Infectious Disease"/>
            <person name="Wu L."/>
            <person name="Ma J."/>
        </authorList>
    </citation>
    <scope>NUCLEOTIDE SEQUENCE [LARGE SCALE GENOMIC DNA]</scope>
    <source>
        <strain evidence="8">JCM 16902</strain>
    </source>
</reference>
<feature type="transmembrane region" description="Helical" evidence="6">
    <location>
        <begin position="21"/>
        <end position="38"/>
    </location>
</feature>
<dbReference type="InterPro" id="IPR001046">
    <property type="entry name" value="NRAMP_fam"/>
</dbReference>